<sequence length="767" mass="87409">MTMNHHQLEKPHPLHYTIHSCSSCSSTFHPFNIIEDCPLDSSSRCYPGQLPKKKEYIIIDLGKPCIVRSITFGKFHRPHPCNVKLFRVWGSLAPGPRMELLAQGELKNDAVPETVQLRWRNNQSTGIIIPVRYLKLEPLSAAGSNYNCSIWHVAVSGHDEEDLIIPALQQYEKWRTSAALRLCLKHLRQTGHLEAFEALLKSSALPNHSPTLLRDHPSSLQKAEEIVRNATLGGLFDHWARGEPPSLTCYQIHPSTQAPDQWPCPRGGHQMCLDSKRRKIWLFGGFDGYGDLADLWMKMRGGNGEEAKTGWELISSDVEEQNGPMSRSCHKMILDELTGDLYVLGRYTERMRVKPATDTSISSKANNDGQIGQWECISRDTESHGGPKLIFDHQMVLDSDTGKIYVFGGKVIRPNYRPPLPGDSTTDSSLQAKPSSPPAQYSGLYEYDLNTKIWTQLLNDTNSPVKSNEANVIPSRMGHALVLDKKRQSLWILTGERDEDYYSDLWRYHIPTRQSELITADYSSRIGPEAGFSQRTTFDEQRDEWHMFGGLCRDRNSSGTGSGIKKGELMSSEFWRWRIEDGKWTRVVMMADDEGANAPPPRYAHQMVFDELTNHHYVFGGNPEGVSELRLGDFWRLKLVQATPDEALRRCLFGIRRQQFIEMCLTTDAVTALTYLQVDLSAVTNHSDELEAKMFRACTSYLLTSNERSSEDYDMEFQADEQEDEILLSSRRKLFEGLLKYFPKSMTEPEESLMDLVDVWGDRETFW</sequence>
<dbReference type="InterPro" id="IPR052456">
    <property type="entry name" value="CTLH_complex_component"/>
</dbReference>
<feature type="compositionally biased region" description="Polar residues" evidence="2">
    <location>
        <begin position="423"/>
        <end position="434"/>
    </location>
</feature>
<dbReference type="Gene3D" id="2.60.120.260">
    <property type="entry name" value="Galactose-binding domain-like"/>
    <property type="match status" value="1"/>
</dbReference>
<gene>
    <name evidence="4" type="ORF">MELLADRAFT_48111</name>
</gene>
<dbReference type="Gene3D" id="2.120.10.80">
    <property type="entry name" value="Kelch-type beta propeller"/>
    <property type="match status" value="2"/>
</dbReference>
<dbReference type="STRING" id="747676.F4RJR9"/>
<dbReference type="FunCoup" id="F4RJR9">
    <property type="interactions" value="444"/>
</dbReference>
<accession>F4RJR9</accession>
<dbReference type="VEuPathDB" id="FungiDB:MELLADRAFT_48111"/>
<dbReference type="AlphaFoldDB" id="F4RJR9"/>
<dbReference type="GeneID" id="18928496"/>
<proteinExistence type="predicted"/>
<feature type="region of interest" description="Disordered" evidence="2">
    <location>
        <begin position="416"/>
        <end position="439"/>
    </location>
</feature>
<dbReference type="HOGENOM" id="CLU_004210_1_0_1"/>
<dbReference type="InterPro" id="IPR006594">
    <property type="entry name" value="LisH"/>
</dbReference>
<evidence type="ECO:0000256" key="1">
    <source>
        <dbReference type="ARBA" id="ARBA00022737"/>
    </source>
</evidence>
<reference evidence="5" key="1">
    <citation type="journal article" date="2011" name="Proc. Natl. Acad. Sci. U.S.A.">
        <title>Obligate biotrophy features unraveled by the genomic analysis of rust fungi.</title>
        <authorList>
            <person name="Duplessis S."/>
            <person name="Cuomo C.A."/>
            <person name="Lin Y.-C."/>
            <person name="Aerts A."/>
            <person name="Tisserant E."/>
            <person name="Veneault-Fourrey C."/>
            <person name="Joly D.L."/>
            <person name="Hacquard S."/>
            <person name="Amselem J."/>
            <person name="Cantarel B.L."/>
            <person name="Chiu R."/>
            <person name="Coutinho P.M."/>
            <person name="Feau N."/>
            <person name="Field M."/>
            <person name="Frey P."/>
            <person name="Gelhaye E."/>
            <person name="Goldberg J."/>
            <person name="Grabherr M.G."/>
            <person name="Kodira C.D."/>
            <person name="Kohler A."/>
            <person name="Kuees U."/>
            <person name="Lindquist E.A."/>
            <person name="Lucas S.M."/>
            <person name="Mago R."/>
            <person name="Mauceli E."/>
            <person name="Morin E."/>
            <person name="Murat C."/>
            <person name="Pangilinan J.L."/>
            <person name="Park R."/>
            <person name="Pearson M."/>
            <person name="Quesneville H."/>
            <person name="Rouhier N."/>
            <person name="Sakthikumar S."/>
            <person name="Salamov A.A."/>
            <person name="Schmutz J."/>
            <person name="Selles B."/>
            <person name="Shapiro H."/>
            <person name="Tanguay P."/>
            <person name="Tuskan G.A."/>
            <person name="Henrissat B."/>
            <person name="Van de Peer Y."/>
            <person name="Rouze P."/>
            <person name="Ellis J.G."/>
            <person name="Dodds P.N."/>
            <person name="Schein J.E."/>
            <person name="Zhong S."/>
            <person name="Hamelin R.C."/>
            <person name="Grigoriev I.V."/>
            <person name="Szabo L.J."/>
            <person name="Martin F."/>
        </authorList>
    </citation>
    <scope>NUCLEOTIDE SEQUENCE [LARGE SCALE GENOMIC DNA]</scope>
    <source>
        <strain evidence="5">98AG31 / pathotype 3-4-7</strain>
    </source>
</reference>
<keyword evidence="5" id="KW-1185">Reference proteome</keyword>
<dbReference type="Pfam" id="PF06588">
    <property type="entry name" value="Muskelin_N"/>
    <property type="match status" value="1"/>
</dbReference>
<dbReference type="PANTHER" id="PTHR15526">
    <property type="entry name" value="MUSKELIN"/>
    <property type="match status" value="1"/>
</dbReference>
<dbReference type="KEGG" id="mlr:MELLADRAFT_48111"/>
<dbReference type="Proteomes" id="UP000001072">
    <property type="component" value="Unassembled WGS sequence"/>
</dbReference>
<dbReference type="EMBL" id="GL883104">
    <property type="protein sequence ID" value="EGG07447.1"/>
    <property type="molecule type" value="Genomic_DNA"/>
</dbReference>
<dbReference type="PROSITE" id="PS50896">
    <property type="entry name" value="LISH"/>
    <property type="match status" value="1"/>
</dbReference>
<name>F4RJR9_MELLP</name>
<dbReference type="InParanoid" id="F4RJR9"/>
<dbReference type="SUPFAM" id="SSF117281">
    <property type="entry name" value="Kelch motif"/>
    <property type="match status" value="1"/>
</dbReference>
<dbReference type="InterPro" id="IPR010565">
    <property type="entry name" value="Muskelin_N"/>
</dbReference>
<feature type="domain" description="Muskelin N-terminal" evidence="3">
    <location>
        <begin position="14"/>
        <end position="204"/>
    </location>
</feature>
<dbReference type="eggNOG" id="KOG2437">
    <property type="taxonomic scope" value="Eukaryota"/>
</dbReference>
<evidence type="ECO:0000313" key="5">
    <source>
        <dbReference type="Proteomes" id="UP000001072"/>
    </source>
</evidence>
<evidence type="ECO:0000256" key="2">
    <source>
        <dbReference type="SAM" id="MobiDB-lite"/>
    </source>
</evidence>
<protein>
    <recommendedName>
        <fullName evidence="3">Muskelin N-terminal domain-containing protein</fullName>
    </recommendedName>
</protein>
<dbReference type="OrthoDB" id="10052615at2759"/>
<dbReference type="InterPro" id="IPR015915">
    <property type="entry name" value="Kelch-typ_b-propeller"/>
</dbReference>
<evidence type="ECO:0000313" key="4">
    <source>
        <dbReference type="EMBL" id="EGG07447.1"/>
    </source>
</evidence>
<keyword evidence="1" id="KW-0677">Repeat</keyword>
<dbReference type="RefSeq" id="XP_007409354.1">
    <property type="nucleotide sequence ID" value="XM_007409292.1"/>
</dbReference>
<dbReference type="PANTHER" id="PTHR15526:SF5">
    <property type="entry name" value="MUSKELIN"/>
    <property type="match status" value="1"/>
</dbReference>
<dbReference type="GO" id="GO:0005737">
    <property type="term" value="C:cytoplasm"/>
    <property type="evidence" value="ECO:0007669"/>
    <property type="project" value="TreeGrafter"/>
</dbReference>
<organism evidence="5">
    <name type="scientific">Melampsora larici-populina (strain 98AG31 / pathotype 3-4-7)</name>
    <name type="common">Poplar leaf rust fungus</name>
    <dbReference type="NCBI Taxonomy" id="747676"/>
    <lineage>
        <taxon>Eukaryota</taxon>
        <taxon>Fungi</taxon>
        <taxon>Dikarya</taxon>
        <taxon>Basidiomycota</taxon>
        <taxon>Pucciniomycotina</taxon>
        <taxon>Pucciniomycetes</taxon>
        <taxon>Pucciniales</taxon>
        <taxon>Melampsoraceae</taxon>
        <taxon>Melampsora</taxon>
    </lineage>
</organism>
<evidence type="ECO:0000259" key="3">
    <source>
        <dbReference type="Pfam" id="PF06588"/>
    </source>
</evidence>